<dbReference type="InterPro" id="IPR043502">
    <property type="entry name" value="DNA/RNA_pol_sf"/>
</dbReference>
<dbReference type="InterPro" id="IPR043128">
    <property type="entry name" value="Rev_trsase/Diguanyl_cyclase"/>
</dbReference>
<accession>A0ABQ4XDR0</accession>
<dbReference type="Pfam" id="PF00078">
    <property type="entry name" value="RVT_1"/>
    <property type="match status" value="1"/>
</dbReference>
<dbReference type="InterPro" id="IPR041373">
    <property type="entry name" value="RT_RNaseH"/>
</dbReference>
<dbReference type="Gene3D" id="3.30.70.270">
    <property type="match status" value="2"/>
</dbReference>
<dbReference type="InterPro" id="IPR021109">
    <property type="entry name" value="Peptidase_aspartic_dom_sf"/>
</dbReference>
<keyword evidence="2" id="KW-0808">Transferase</keyword>
<evidence type="ECO:0000256" key="8">
    <source>
        <dbReference type="SAM" id="MobiDB-lite"/>
    </source>
</evidence>
<organism evidence="11 12">
    <name type="scientific">Tanacetum coccineum</name>
    <dbReference type="NCBI Taxonomy" id="301880"/>
    <lineage>
        <taxon>Eukaryota</taxon>
        <taxon>Viridiplantae</taxon>
        <taxon>Streptophyta</taxon>
        <taxon>Embryophyta</taxon>
        <taxon>Tracheophyta</taxon>
        <taxon>Spermatophyta</taxon>
        <taxon>Magnoliopsida</taxon>
        <taxon>eudicotyledons</taxon>
        <taxon>Gunneridae</taxon>
        <taxon>Pentapetalae</taxon>
        <taxon>asterids</taxon>
        <taxon>campanulids</taxon>
        <taxon>Asterales</taxon>
        <taxon>Asteraceae</taxon>
        <taxon>Asteroideae</taxon>
        <taxon>Anthemideae</taxon>
        <taxon>Anthemidinae</taxon>
        <taxon>Tanacetum</taxon>
    </lineage>
</organism>
<dbReference type="Gene3D" id="3.10.20.370">
    <property type="match status" value="1"/>
</dbReference>
<dbReference type="Gene3D" id="2.40.70.10">
    <property type="entry name" value="Acid Proteases"/>
    <property type="match status" value="1"/>
</dbReference>
<evidence type="ECO:0000313" key="12">
    <source>
        <dbReference type="Proteomes" id="UP001151760"/>
    </source>
</evidence>
<dbReference type="PANTHER" id="PTHR37984">
    <property type="entry name" value="PROTEIN CBG26694"/>
    <property type="match status" value="1"/>
</dbReference>
<protein>
    <recommendedName>
        <fullName evidence="1">RNA-directed DNA polymerase</fullName>
        <ecNumber evidence="1">2.7.7.49</ecNumber>
    </recommendedName>
</protein>
<feature type="compositionally biased region" description="Polar residues" evidence="8">
    <location>
        <begin position="15"/>
        <end position="27"/>
    </location>
</feature>
<evidence type="ECO:0000256" key="6">
    <source>
        <dbReference type="ARBA" id="ARBA00022801"/>
    </source>
</evidence>
<feature type="compositionally biased region" description="Low complexity" evidence="8">
    <location>
        <begin position="1"/>
        <end position="14"/>
    </location>
</feature>
<feature type="domain" description="Reverse transcriptase RNase H-like" evidence="10">
    <location>
        <begin position="459"/>
        <end position="556"/>
    </location>
</feature>
<dbReference type="Pfam" id="PF08284">
    <property type="entry name" value="RVP_2"/>
    <property type="match status" value="1"/>
</dbReference>
<dbReference type="PANTHER" id="PTHR37984:SF5">
    <property type="entry name" value="PROTEIN NYNRIN-LIKE"/>
    <property type="match status" value="1"/>
</dbReference>
<evidence type="ECO:0000256" key="4">
    <source>
        <dbReference type="ARBA" id="ARBA00022722"/>
    </source>
</evidence>
<keyword evidence="12" id="KW-1185">Reference proteome</keyword>
<gene>
    <name evidence="11" type="ORF">Tco_0677988</name>
</gene>
<evidence type="ECO:0000256" key="1">
    <source>
        <dbReference type="ARBA" id="ARBA00012493"/>
    </source>
</evidence>
<dbReference type="CDD" id="cd00303">
    <property type="entry name" value="retropepsin_like"/>
    <property type="match status" value="1"/>
</dbReference>
<keyword evidence="6" id="KW-0378">Hydrolase</keyword>
<feature type="domain" description="Reverse transcriptase" evidence="9">
    <location>
        <begin position="280"/>
        <end position="369"/>
    </location>
</feature>
<dbReference type="Pfam" id="PF17917">
    <property type="entry name" value="RT_RNaseH"/>
    <property type="match status" value="1"/>
</dbReference>
<evidence type="ECO:0000259" key="9">
    <source>
        <dbReference type="Pfam" id="PF00078"/>
    </source>
</evidence>
<feature type="region of interest" description="Disordered" evidence="8">
    <location>
        <begin position="1"/>
        <end position="32"/>
    </location>
</feature>
<evidence type="ECO:0000256" key="3">
    <source>
        <dbReference type="ARBA" id="ARBA00022695"/>
    </source>
</evidence>
<keyword evidence="4" id="KW-0540">Nuclease</keyword>
<keyword evidence="7" id="KW-0695">RNA-directed DNA polymerase</keyword>
<dbReference type="Proteomes" id="UP001151760">
    <property type="component" value="Unassembled WGS sequence"/>
</dbReference>
<dbReference type="SUPFAM" id="SSF56672">
    <property type="entry name" value="DNA/RNA polymerases"/>
    <property type="match status" value="1"/>
</dbReference>
<dbReference type="CDD" id="cd01647">
    <property type="entry name" value="RT_LTR"/>
    <property type="match status" value="1"/>
</dbReference>
<proteinExistence type="predicted"/>
<dbReference type="InterPro" id="IPR000477">
    <property type="entry name" value="RT_dom"/>
</dbReference>
<feature type="region of interest" description="Disordered" evidence="8">
    <location>
        <begin position="845"/>
        <end position="864"/>
    </location>
</feature>
<feature type="region of interest" description="Disordered" evidence="8">
    <location>
        <begin position="693"/>
        <end position="725"/>
    </location>
</feature>
<reference evidence="11" key="1">
    <citation type="journal article" date="2022" name="Int. J. Mol. Sci.">
        <title>Draft Genome of Tanacetum Coccineum: Genomic Comparison of Closely Related Tanacetum-Family Plants.</title>
        <authorList>
            <person name="Yamashiro T."/>
            <person name="Shiraishi A."/>
            <person name="Nakayama K."/>
            <person name="Satake H."/>
        </authorList>
    </citation>
    <scope>NUCLEOTIDE SEQUENCE</scope>
</reference>
<keyword evidence="3" id="KW-0548">Nucleotidyltransferase</keyword>
<sequence>MQNHQNNQRQNQGNPKGSNQASTSTQGGRRAPGRVHSLCAEAAVKDNNVVNDVTPTTLDINYDVELADGKSLTTNNILRGCTLNLQNHLFEIDLLPIELGSFDVIVGMDWMAEHRAEVVCYEKYIRVPYKNEMLIIQGERSGIKKRRSEDVPIVRDFSEVFPEDLPGLPSTRQVEFHIELIPEAAPVARAPYRLAPAEMKELAEQLKELSDKGFIRPSSSPWGAPKHQPILFCQTERMDLFRMCIDYRELNKLIVKNRYPLPRIDDYRSLQDLASTQKSDLRTNFRVMPFGLTNAPAVFMDLMNRVCKPYLDKFVIVFIDDILIYSRNKKEHEEHLKTILELLKKEELYAKFSKCEFWINTVKFLGHVIDSSGIHVDPAKIEAVKNWASPTTPSEIRQFLGLAGYYRRFIEGFSKIAKPMTELTQKNQKFDWGEEQEEAFQLLKQKLCAAPILALPEGSEDFVVYCDASIKGLGAVLMQRMKVIAYASRQLKIHEKNYTTHDLELGAVVFALKIWRHYLYGTKCVVFTDHKSLQHILDQKDLNMRQRRWIELLSDYDCEIRYHPGKANVVADALSRKERIEPLRVRALVMTIGLDLPSRILEAQKEAIRVENLEAEDISGMLKKLEARADGTLCLDNRRDGFNKKIDEAVHEGDSSKTWNTSVGEAQLIGPEIIHETTEKIFKIRDRMQAARDRQNHPLADDRMQAARDRQKSYADKRRRPLEFEVGDKPSRRFNSICYDDNDDEESTIPLNEIISQIPPSIAITPVLLTVEPKDSLIMGDENLSTIPEKESDEVIKSSVEDLVPIPSEPEDTSDNDSECDLPFCDDSPPLDVLGGNFVTFSNPLSDSNDDFTSSNDESLSEEDIQEENFKIYSNPLFEFDEGYISSDINPLYNEVLEDINRENSLLVIDELFLLDTPPPGSKLISLKEVENFDPSLSLIRSGMMTRVADIPSLKLNGDECFNPGGGEIDADIPLDFEDDYYNSEGDIIYLESLLINDNIPNLPPEVFLDHDPKSLNDEPNIDDLKIKENVRFTFEDRHYLSLKFVIKNFLPFLTYPVNSPLLLSSGSEDTVFYPGISAHSFYSLEPMASHQNGTFMIAPDYEDSRARGFVHRLLELQSLACLYMGIRYPRSYGLTFIY</sequence>
<evidence type="ECO:0000256" key="7">
    <source>
        <dbReference type="ARBA" id="ARBA00022918"/>
    </source>
</evidence>
<evidence type="ECO:0000256" key="5">
    <source>
        <dbReference type="ARBA" id="ARBA00022759"/>
    </source>
</evidence>
<name>A0ABQ4XDR0_9ASTR</name>
<dbReference type="InterPro" id="IPR050951">
    <property type="entry name" value="Retrovirus_Pol_polyprotein"/>
</dbReference>
<evidence type="ECO:0000313" key="11">
    <source>
        <dbReference type="EMBL" id="GJS63424.1"/>
    </source>
</evidence>
<comment type="caution">
    <text evidence="11">The sequence shown here is derived from an EMBL/GenBank/DDBJ whole genome shotgun (WGS) entry which is preliminary data.</text>
</comment>
<evidence type="ECO:0000259" key="10">
    <source>
        <dbReference type="Pfam" id="PF17917"/>
    </source>
</evidence>
<keyword evidence="5" id="KW-0255">Endonuclease</keyword>
<dbReference type="EC" id="2.7.7.49" evidence="1"/>
<reference evidence="11" key="2">
    <citation type="submission" date="2022-01" db="EMBL/GenBank/DDBJ databases">
        <authorList>
            <person name="Yamashiro T."/>
            <person name="Shiraishi A."/>
            <person name="Satake H."/>
            <person name="Nakayama K."/>
        </authorList>
    </citation>
    <scope>NUCLEOTIDE SEQUENCE</scope>
</reference>
<dbReference type="CDD" id="cd09274">
    <property type="entry name" value="RNase_HI_RT_Ty3"/>
    <property type="match status" value="1"/>
</dbReference>
<dbReference type="EMBL" id="BQNB010009430">
    <property type="protein sequence ID" value="GJS63424.1"/>
    <property type="molecule type" value="Genomic_DNA"/>
</dbReference>
<evidence type="ECO:0000256" key="2">
    <source>
        <dbReference type="ARBA" id="ARBA00022679"/>
    </source>
</evidence>